<name>A0A6I8QPX9_XENTR</name>
<evidence type="ECO:0000256" key="10">
    <source>
        <dbReference type="SAM" id="Coils"/>
    </source>
</evidence>
<keyword evidence="2" id="KW-0963">Cytoplasm</keyword>
<keyword evidence="6" id="KW-0206">Cytoskeleton</keyword>
<evidence type="ECO:0000256" key="5">
    <source>
        <dbReference type="ARBA" id="ARBA00023054"/>
    </source>
</evidence>
<reference evidence="12" key="1">
    <citation type="journal article" date="2010" name="Science">
        <title>The genome of the Western clawed frog Xenopus tropicalis.</title>
        <authorList>
            <person name="Hellsten U."/>
            <person name="Harland R.M."/>
            <person name="Gilchrist M.J."/>
            <person name="Hendrix D."/>
            <person name="Jurka J."/>
            <person name="Kapitonov V."/>
            <person name="Ovcharenko I."/>
            <person name="Putnam N.H."/>
            <person name="Shu S."/>
            <person name="Taher L."/>
            <person name="Blitz I.L."/>
            <person name="Blumberg B."/>
            <person name="Dichmann D.S."/>
            <person name="Dubchak I."/>
            <person name="Amaya E."/>
            <person name="Detter J.C."/>
            <person name="Fletcher R."/>
            <person name="Gerhard D.S."/>
            <person name="Goodstein D."/>
            <person name="Graves T."/>
            <person name="Grigoriev I.V."/>
            <person name="Grimwood J."/>
            <person name="Kawashima T."/>
            <person name="Lindquist E."/>
            <person name="Lucas S.M."/>
            <person name="Mead P.E."/>
            <person name="Mitros T."/>
            <person name="Ogino H."/>
            <person name="Ohta Y."/>
            <person name="Poliakov A.V."/>
            <person name="Pollet N."/>
            <person name="Robert J."/>
            <person name="Salamov A."/>
            <person name="Sater A.K."/>
            <person name="Schmutz J."/>
            <person name="Terry A."/>
            <person name="Vize P.D."/>
            <person name="Warren W.C."/>
            <person name="Wells D."/>
            <person name="Wills A."/>
            <person name="Wilson R.K."/>
            <person name="Zimmerman L.B."/>
            <person name="Zorn A.M."/>
            <person name="Grainger R."/>
            <person name="Grammer T."/>
            <person name="Khokha M.K."/>
            <person name="Richardson P.M."/>
            <person name="Rokhsar D.S."/>
        </authorList>
    </citation>
    <scope>NUCLEOTIDE SEQUENCE [LARGE SCALE GENOMIC DNA]</scope>
    <source>
        <strain evidence="12">Nigerian</strain>
    </source>
</reference>
<dbReference type="FunCoup" id="A0A6I8QPX9">
    <property type="interactions" value="88"/>
</dbReference>
<proteinExistence type="inferred from homology"/>
<evidence type="ECO:0000256" key="8">
    <source>
        <dbReference type="ARBA" id="ARBA00023605"/>
    </source>
</evidence>
<protein>
    <recommendedName>
        <fullName evidence="9">Cilia- and flagella-associated protein 43</fullName>
    </recommendedName>
</protein>
<dbReference type="Ensembl" id="ENSXETT00000076682">
    <property type="protein sequence ID" value="ENSXETP00000071328"/>
    <property type="gene ID" value="ENSXETG00000033805"/>
</dbReference>
<dbReference type="Pfam" id="PF00400">
    <property type="entry name" value="WD40"/>
    <property type="match status" value="1"/>
</dbReference>
<evidence type="ECO:0000313" key="12">
    <source>
        <dbReference type="Ensembl" id="ENSXETP00000071328"/>
    </source>
</evidence>
<keyword evidence="7" id="KW-0966">Cell projection</keyword>
<evidence type="ECO:0000256" key="9">
    <source>
        <dbReference type="ARBA" id="ARBA00023662"/>
    </source>
</evidence>
<comment type="subcellular location">
    <subcellularLocation>
        <location evidence="1">Cytoplasm</location>
        <location evidence="1">Cytoskeleton</location>
        <location evidence="1">Cilium axoneme</location>
    </subcellularLocation>
</comment>
<feature type="coiled-coil region" evidence="10">
    <location>
        <begin position="1152"/>
        <end position="1186"/>
    </location>
</feature>
<feature type="region of interest" description="Disordered" evidence="11">
    <location>
        <begin position="953"/>
        <end position="976"/>
    </location>
</feature>
<keyword evidence="4" id="KW-0677">Repeat</keyword>
<dbReference type="GeneTree" id="ENSGT00530000064714"/>
<dbReference type="GO" id="GO:0005930">
    <property type="term" value="C:axoneme"/>
    <property type="evidence" value="ECO:0007669"/>
    <property type="project" value="UniProtKB-SubCell"/>
</dbReference>
<evidence type="ECO:0000256" key="2">
    <source>
        <dbReference type="ARBA" id="ARBA00022490"/>
    </source>
</evidence>
<feature type="coiled-coil region" evidence="10">
    <location>
        <begin position="1554"/>
        <end position="1588"/>
    </location>
</feature>
<dbReference type="Pfam" id="PF25828">
    <property type="entry name" value="CC_Cfap43"/>
    <property type="match status" value="1"/>
</dbReference>
<dbReference type="SUPFAM" id="SSF50978">
    <property type="entry name" value="WD40 repeat-like"/>
    <property type="match status" value="2"/>
</dbReference>
<sequence length="1663" mass="189974">MSLIRKITIRTAFVRWVQGINKKKVTFINDHTVCYPCGNFIVFHDTNTRKQSFLQCMTGSIGAFSVNTYSEVVAFSDQKLHPSIYVYTFPGFVKRVELKEGAQLDYSLIAFSNAAPYLASFSSVPDHVLTIWNWQEGIPLCSQSESQTTYTTLTFNPMNWHQLCLSSETSLIVWNIEICDNLYQLKAMPVKLPSEDGTIGVEEENFNSSAPNGVSYYGPVMPKSAVAGLVGEEAEIFIPKEQRKHSVQPSFHCWNATSDLYVGCERGKILTISAETQKVIVLAQKDQDADPLSGVTLLEGNIKTMAFHKEGLYIAGKDGVLRSCTIKGSELKLEDCWSVQESIESISFSPNYKMLSIATCKGSVYLYNHRNPGETYKVFDVYSGDLLAADFLTFGNKYCLSTDISGHVQLWSVEDGRSVSSLSLNIQATAMACCPSSNYAAVGSSTGHIYFIDAMKIEALRVVQRMRLYCVPVQHIHFDPRGNFLLTGAADRHIFILDARPSHSFEVLGYIVVCGEILTLSSLSSEDSQQTKAMALICPVNEGKEEKGGTRLEMFSLPLQMLSSPSEYIDEKGMFKDAMVQKISYDVDQPLFSAVLGYNVSSVFGFGSYAPMLLKYVIHKEISGDPLTALVTEKVVRGSHLGPGVLCLSPHLKWISVSGRDGIVYVKDIKNMETVAQVQCHSYHTGGINSLSFSLDGQSIITTGTSDGALVCLQWKSTGSSRLGAAVEYGKAFTLSLQAAMKEENQMLSRMPEWTADTSSMAVESKEKEYRNLSVDVTEQDTFPNTSADVTWIYRKLEEAKKKETEKYAAEKEIIKTGIKKLRKTIQAMMRENESLPDIEKLDQQEFNLDTEEQERLYLESEKEVARVRQEIELENLSKQYLREVIKQECWDSMAVKGRSVMAFHTGYEVMNYPMKERTPKELEDFARVLNLKKIEAVDLKVRKEIVETQPKIKADDEEEVEEESVSKSQDSSSLVGSLSDLYGGDTSYLYSQLILHSREEKINQIILLQDIIHNIKKAFNKDFDIACRQKEQEVTRVKERNNRIQEIMVELNLQEKLLEPTFTDNEKPERALTVDDSEVKVERYLTPEQKAKAEKLAKEEEAKRLAEQEDNAKQRALDDMMGGVLEVKKEDILRMEVPQPGFIARAEAEWTDEEKKQFKEYEKKCKDLSEEKEKYSKVLEAEMKKLQLSVIETTQSFDDVLARLFEKKVKSEMAIYQEELKINNLLFSLLIEEEINTRVAHLAHILDKKRKQKNQTAEIVKSFKTQVLAFRESYDNLVAEDKLLDRGFKKEFSDITSYQVDQLYKLYKRRPRVQRLRTQTDSAAPFGERPGSAKANKDSIALLMKAMDELDTPENMPEGVEFPVWERFCLARRSKIEYEQQVKIKALVLAEMQAFLDKRIEEDEKIRQDTENIMQELNVLRSEKMKFQLDLTVQFLLKQGQVELENSDLIPSFEDAILLHRSVIEDLNSTIRGLGEQKIASMVESKDFRKGIFQLEWEHRKIRMEMEDLEQKSRDISLLHVSKDFQVFLSEQNYDKRISDQIQVLEATLNAQEKQHEKNVKTYKKSLKDLETNINKKRTANLDLDKDLQELLVSFSERKHIYDVVGVEQSTEKAAKERYVEIVQRRKLVDLAKIQAQEIIELRTEVDRLRMKTFPALVQMEY</sequence>
<gene>
    <name evidence="12" type="primary">cfap43</name>
</gene>
<reference evidence="12" key="2">
    <citation type="submission" date="2020-05" db="UniProtKB">
        <authorList>
            <consortium name="Ensembl"/>
        </authorList>
    </citation>
    <scope>IDENTIFICATION</scope>
</reference>
<evidence type="ECO:0000256" key="6">
    <source>
        <dbReference type="ARBA" id="ARBA00023212"/>
    </source>
</evidence>
<dbReference type="Gene3D" id="2.130.10.10">
    <property type="entry name" value="YVTN repeat-like/Quinoprotein amine dehydrogenase"/>
    <property type="match status" value="4"/>
</dbReference>
<dbReference type="InParanoid" id="A0A6I8QPX9"/>
<dbReference type="Bgee" id="ENSXETG00000033805">
    <property type="expression patterns" value="Expressed in testis and 9 other cell types or tissues"/>
</dbReference>
<dbReference type="InterPro" id="IPR001680">
    <property type="entry name" value="WD40_rpt"/>
</dbReference>
<keyword evidence="3" id="KW-0853">WD repeat</keyword>
<evidence type="ECO:0000256" key="11">
    <source>
        <dbReference type="SAM" id="MobiDB-lite"/>
    </source>
</evidence>
<dbReference type="GO" id="GO:0003341">
    <property type="term" value="P:cilium movement"/>
    <property type="evidence" value="ECO:0007669"/>
    <property type="project" value="UniProtKB-ARBA"/>
</dbReference>
<evidence type="ECO:0000256" key="4">
    <source>
        <dbReference type="ARBA" id="ARBA00022737"/>
    </source>
</evidence>
<dbReference type="InterPro" id="IPR015943">
    <property type="entry name" value="WD40/YVTN_repeat-like_dom_sf"/>
</dbReference>
<organism evidence="12">
    <name type="scientific">Xenopus tropicalis</name>
    <name type="common">Western clawed frog</name>
    <name type="synonym">Silurana tropicalis</name>
    <dbReference type="NCBI Taxonomy" id="8364"/>
    <lineage>
        <taxon>Eukaryota</taxon>
        <taxon>Metazoa</taxon>
        <taxon>Chordata</taxon>
        <taxon>Craniata</taxon>
        <taxon>Vertebrata</taxon>
        <taxon>Euteleostomi</taxon>
        <taxon>Amphibia</taxon>
        <taxon>Batrachia</taxon>
        <taxon>Anura</taxon>
        <taxon>Pipoidea</taxon>
        <taxon>Pipidae</taxon>
        <taxon>Xenopodinae</taxon>
        <taxon>Xenopus</taxon>
        <taxon>Silurana</taxon>
    </lineage>
</organism>
<comment type="similarity">
    <text evidence="8">Belongs to the CFAP43 family.</text>
</comment>
<keyword evidence="5 10" id="KW-0175">Coiled coil</keyword>
<evidence type="ECO:0000256" key="7">
    <source>
        <dbReference type="ARBA" id="ARBA00023273"/>
    </source>
</evidence>
<dbReference type="SMART" id="SM00320">
    <property type="entry name" value="WD40"/>
    <property type="match status" value="5"/>
</dbReference>
<feature type="coiled-coil region" evidence="10">
    <location>
        <begin position="1089"/>
        <end position="1116"/>
    </location>
</feature>
<accession>A0A6I8QPX9</accession>
<feature type="compositionally biased region" description="Low complexity" evidence="11">
    <location>
        <begin position="967"/>
        <end position="976"/>
    </location>
</feature>
<dbReference type="InterPro" id="IPR036322">
    <property type="entry name" value="WD40_repeat_dom_sf"/>
</dbReference>
<dbReference type="PANTHER" id="PTHR14885">
    <property type="entry name" value="CILIA- AND FLAGELLA-ASSOCIATED PROTEIN 43-RELATED"/>
    <property type="match status" value="1"/>
</dbReference>
<evidence type="ECO:0000256" key="3">
    <source>
        <dbReference type="ARBA" id="ARBA00022574"/>
    </source>
</evidence>
<evidence type="ECO:0000256" key="1">
    <source>
        <dbReference type="ARBA" id="ARBA00004430"/>
    </source>
</evidence>
<dbReference type="PANTHER" id="PTHR14885:SF1">
    <property type="entry name" value="CILIA- AND FLAGELLA-ASSOCIATED PROTEIN 43"/>
    <property type="match status" value="1"/>
</dbReference>